<dbReference type="InterPro" id="IPR011748">
    <property type="entry name" value="Unchr_phage_tail-like"/>
</dbReference>
<gene>
    <name evidence="2" type="ordered locus">SBI_00492</name>
</gene>
<dbReference type="SUPFAM" id="SSF63825">
    <property type="entry name" value="YWTD domain"/>
    <property type="match status" value="1"/>
</dbReference>
<dbReference type="NCBIfam" id="TIGR02242">
    <property type="entry name" value="tail_TIGR02242"/>
    <property type="match status" value="1"/>
</dbReference>
<feature type="compositionally biased region" description="Gly residues" evidence="1">
    <location>
        <begin position="509"/>
        <end position="523"/>
    </location>
</feature>
<organism evidence="2 3">
    <name type="scientific">Streptomyces bingchenggensis (strain BCW-1)</name>
    <dbReference type="NCBI Taxonomy" id="749414"/>
    <lineage>
        <taxon>Bacteria</taxon>
        <taxon>Bacillati</taxon>
        <taxon>Actinomycetota</taxon>
        <taxon>Actinomycetes</taxon>
        <taxon>Kitasatosporales</taxon>
        <taxon>Streptomycetaceae</taxon>
        <taxon>Streptomyces</taxon>
    </lineage>
</organism>
<dbReference type="STRING" id="749414.SBI_00492"/>
<feature type="region of interest" description="Disordered" evidence="1">
    <location>
        <begin position="499"/>
        <end position="651"/>
    </location>
</feature>
<feature type="compositionally biased region" description="Basic residues" evidence="1">
    <location>
        <begin position="548"/>
        <end position="561"/>
    </location>
</feature>
<dbReference type="KEGG" id="sbh:SBI_00492"/>
<dbReference type="PATRIC" id="fig|749414.3.peg.507"/>
<feature type="compositionally biased region" description="Basic residues" evidence="1">
    <location>
        <begin position="599"/>
        <end position="628"/>
    </location>
</feature>
<evidence type="ECO:0000313" key="2">
    <source>
        <dbReference type="EMBL" id="ADI03613.1"/>
    </source>
</evidence>
<dbReference type="RefSeq" id="WP_014173092.1">
    <property type="nucleotide sequence ID" value="NC_016582.1"/>
</dbReference>
<dbReference type="InterPro" id="IPR006521">
    <property type="entry name" value="Tail_protein_I"/>
</dbReference>
<reference evidence="2 3" key="1">
    <citation type="journal article" date="2010" name="J. Bacteriol.">
        <title>Genome sequence of the milbemycin-producing bacterium Streptomyces bingchenggensis.</title>
        <authorList>
            <person name="Wang X.J."/>
            <person name="Yan Y.J."/>
            <person name="Zhang B."/>
            <person name="An J."/>
            <person name="Wang J.J."/>
            <person name="Tian J."/>
            <person name="Jiang L."/>
            <person name="Chen Y.H."/>
            <person name="Huang S.X."/>
            <person name="Yin M."/>
            <person name="Zhang J."/>
            <person name="Gao A.L."/>
            <person name="Liu C.X."/>
            <person name="Zhu Z.X."/>
            <person name="Xiang W.S."/>
        </authorList>
    </citation>
    <scope>NUCLEOTIDE SEQUENCE [LARGE SCALE GENOMIC DNA]</scope>
    <source>
        <strain evidence="2 3">BCW-1</strain>
    </source>
</reference>
<proteinExistence type="predicted"/>
<dbReference type="HOGENOM" id="CLU_286809_0_0_11"/>
<dbReference type="Proteomes" id="UP000000377">
    <property type="component" value="Chromosome"/>
</dbReference>
<keyword evidence="3" id="KW-1185">Reference proteome</keyword>
<feature type="compositionally biased region" description="Low complexity" evidence="1">
    <location>
        <begin position="569"/>
        <end position="582"/>
    </location>
</feature>
<name>D7C0C2_STRBB</name>
<dbReference type="Pfam" id="PF09684">
    <property type="entry name" value="Tail_P2_I"/>
    <property type="match status" value="1"/>
</dbReference>
<sequence length="1076" mass="116865">MTCAPHPATFRLLDTYVGWDESTEPGARGIVGIVGFDDPAGLRLAYRGDAPEGPTRGSLLPWFPDPRLAPGCGPCAWYLLVPDERRLLRRDVCSGAFTPVWPPGCDPAALREPVSVAARGHRLAVVESDRVLVWRREGGQLAGVIRAERPRWAALAPDDEVLVACQGSTNLRRYDSTGGFRGVLRTGARGEVIGLRTGPERTVWLLTDDDGRIRIHRGGHRGPFRPVTVDELAAALPPSALTSAGEDGFCLSEKGPDGPQTTCFTWQGQPRDAAPPATDAYMTSGSYVTTLIDSGISRCRWHRVRVDADVPAGTAVAVDIVVSEDGRYEESDWQLSAPGATDFLVDQPPGRFLRLRLRLSGDGGATPVVRRIRLDFPRATSADLLPPAFRQDPAADDFTERFLSLFDATLAQLDRVIERYPALLDPAGVPDRVLPWLAGLLGLSYEAGWDAPTRRALLAAAPELYRRRGTPWALREAVRIVFGAAPVIDELAADRRRAQGAAAQSRTGTGAGAGATKGPGAGRGAAVRPVGEPVPDRRLGAGRGAAARLRRTGQRSVHRARTPVPGASARRIGGPDGAAAAGGAAGARAHGGVGADRRRGVRGRFAVHGRRGHRVRPAARARTGRRAARAAEPRRGAQAGTGRVAARGGRRSRLRRRCAYASVVRGRAMTETETSRTEEFDAPPLRRLRYFHGQMLGARDFQREQEYHREKLRLRMRCLLGYGVVCGLHVEPAPRDEDDCPPDAEAPAEGEADRTEHTRRRAKVKLTPGLAVDCDGNEVVVRGGCVIDLWKALPPDERDTDTVWVGIEYAERPVEPTRAVYNDACADTSDCEFGWTEECHKVRVTGCEPPVDERCDTCCSPCEHKVLWLARIDCVDWYEPVRRDQIHMNVRRPFGRHLPTVITGINWIHGHTYTIDEAKALLGTQDQDGGLVVRFSADVRSDTLRPGVVELQVIEGGSGRNASTWYMGGAFAEPDAESDGCDEFTEGFRYRQTTRETLQDGDRLLITVRAAFILDRCCRPVDGTHVGGRVPTIDAEATPAAAHGGCHLPPSGIGPWTSGTGAGGDVFESWFFVKER</sequence>
<feature type="compositionally biased region" description="Low complexity" evidence="1">
    <location>
        <begin position="636"/>
        <end position="647"/>
    </location>
</feature>
<accession>D7C0C2</accession>
<dbReference type="eggNOG" id="COG4385">
    <property type="taxonomic scope" value="Bacteria"/>
</dbReference>
<feature type="compositionally biased region" description="Gly residues" evidence="1">
    <location>
        <begin position="583"/>
        <end position="594"/>
    </location>
</feature>
<evidence type="ECO:0000256" key="1">
    <source>
        <dbReference type="SAM" id="MobiDB-lite"/>
    </source>
</evidence>
<feature type="region of interest" description="Disordered" evidence="1">
    <location>
        <begin position="733"/>
        <end position="760"/>
    </location>
</feature>
<feature type="compositionally biased region" description="Acidic residues" evidence="1">
    <location>
        <begin position="736"/>
        <end position="750"/>
    </location>
</feature>
<dbReference type="EMBL" id="CP002047">
    <property type="protein sequence ID" value="ADI03613.1"/>
    <property type="molecule type" value="Genomic_DNA"/>
</dbReference>
<protein>
    <submittedName>
        <fullName evidence="2">NHL repeat-containing protein</fullName>
    </submittedName>
</protein>
<evidence type="ECO:0000313" key="3">
    <source>
        <dbReference type="Proteomes" id="UP000000377"/>
    </source>
</evidence>
<dbReference type="AlphaFoldDB" id="D7C0C2"/>
<feature type="compositionally biased region" description="Low complexity" evidence="1">
    <location>
        <begin position="499"/>
        <end position="508"/>
    </location>
</feature>